<dbReference type="EMBL" id="CH408078">
    <property type="protein sequence ID" value="EEQ38715.1"/>
    <property type="molecule type" value="Genomic_DNA"/>
</dbReference>
<dbReference type="HOGENOM" id="CLU_1704038_0_0_1"/>
<dbReference type="KEGG" id="clu:CLUG_02840"/>
<accession>C4Y2S7</accession>
<evidence type="ECO:0000313" key="1">
    <source>
        <dbReference type="EMBL" id="EEQ38715.1"/>
    </source>
</evidence>
<evidence type="ECO:0000313" key="2">
    <source>
        <dbReference type="Proteomes" id="UP000007703"/>
    </source>
</evidence>
<organism evidence="1 2">
    <name type="scientific">Clavispora lusitaniae (strain ATCC 42720)</name>
    <name type="common">Yeast</name>
    <name type="synonym">Candida lusitaniae</name>
    <dbReference type="NCBI Taxonomy" id="306902"/>
    <lineage>
        <taxon>Eukaryota</taxon>
        <taxon>Fungi</taxon>
        <taxon>Dikarya</taxon>
        <taxon>Ascomycota</taxon>
        <taxon>Saccharomycotina</taxon>
        <taxon>Pichiomycetes</taxon>
        <taxon>Metschnikowiaceae</taxon>
        <taxon>Clavispora</taxon>
    </lineage>
</organism>
<dbReference type="AlphaFoldDB" id="C4Y2S7"/>
<reference evidence="1 2" key="1">
    <citation type="journal article" date="2009" name="Nature">
        <title>Evolution of pathogenicity and sexual reproduction in eight Candida genomes.</title>
        <authorList>
            <person name="Butler G."/>
            <person name="Rasmussen M.D."/>
            <person name="Lin M.F."/>
            <person name="Santos M.A."/>
            <person name="Sakthikumar S."/>
            <person name="Munro C.A."/>
            <person name="Rheinbay E."/>
            <person name="Grabherr M."/>
            <person name="Forche A."/>
            <person name="Reedy J.L."/>
            <person name="Agrafioti I."/>
            <person name="Arnaud M.B."/>
            <person name="Bates S."/>
            <person name="Brown A.J."/>
            <person name="Brunke S."/>
            <person name="Costanzo M.C."/>
            <person name="Fitzpatrick D.A."/>
            <person name="de Groot P.W."/>
            <person name="Harris D."/>
            <person name="Hoyer L.L."/>
            <person name="Hube B."/>
            <person name="Klis F.M."/>
            <person name="Kodira C."/>
            <person name="Lennard N."/>
            <person name="Logue M.E."/>
            <person name="Martin R."/>
            <person name="Neiman A.M."/>
            <person name="Nikolaou E."/>
            <person name="Quail M.A."/>
            <person name="Quinn J."/>
            <person name="Santos M.C."/>
            <person name="Schmitzberger F.F."/>
            <person name="Sherlock G."/>
            <person name="Shah P."/>
            <person name="Silverstein K.A."/>
            <person name="Skrzypek M.S."/>
            <person name="Soll D."/>
            <person name="Staggs R."/>
            <person name="Stansfield I."/>
            <person name="Stumpf M.P."/>
            <person name="Sudbery P.E."/>
            <person name="Srikantha T."/>
            <person name="Zeng Q."/>
            <person name="Berman J."/>
            <person name="Berriman M."/>
            <person name="Heitman J."/>
            <person name="Gow N.A."/>
            <person name="Lorenz M.C."/>
            <person name="Birren B.W."/>
            <person name="Kellis M."/>
            <person name="Cuomo C.A."/>
        </authorList>
    </citation>
    <scope>NUCLEOTIDE SEQUENCE [LARGE SCALE GENOMIC DNA]</scope>
    <source>
        <strain evidence="1 2">ATCC 42720</strain>
    </source>
</reference>
<gene>
    <name evidence="1" type="ORF">CLUG_02840</name>
</gene>
<dbReference type="VEuPathDB" id="FungiDB:CLUG_02840"/>
<dbReference type="Proteomes" id="UP000007703">
    <property type="component" value="Unassembled WGS sequence"/>
</dbReference>
<protein>
    <submittedName>
        <fullName evidence="1">Uncharacterized protein</fullName>
    </submittedName>
</protein>
<proteinExistence type="predicted"/>
<name>C4Y2S7_CLAL4</name>
<sequence length="154" mass="16592">MVEARRKHHLGRLGRVFLGEGDADGVCGVGPERVGLAWNACVPVGQVQGAVFAFLGSGVEAERVVLSPSFSFLSQPGLTKRHGVAGGGFCWRCFCFGFLCARPVHGAAAAAPGEDTGRERRLAARPRYLLDALARYLLGERCRRRLPNLAVWTT</sequence>
<dbReference type="InParanoid" id="C4Y2S7"/>